<dbReference type="EMBL" id="VMRX01000001">
    <property type="protein sequence ID" value="TVT36115.1"/>
    <property type="molecule type" value="Genomic_DNA"/>
</dbReference>
<dbReference type="InterPro" id="IPR040603">
    <property type="entry name" value="FAN1_SAP_bact"/>
</dbReference>
<evidence type="ECO:0000256" key="1">
    <source>
        <dbReference type="ARBA" id="ARBA00000983"/>
    </source>
</evidence>
<feature type="domain" description="VRR-NUC" evidence="11">
    <location>
        <begin position="445"/>
        <end position="563"/>
    </location>
</feature>
<dbReference type="Pfam" id="PF08774">
    <property type="entry name" value="VRR_NUC"/>
    <property type="match status" value="1"/>
</dbReference>
<evidence type="ECO:0000313" key="12">
    <source>
        <dbReference type="EMBL" id="TVT36115.1"/>
    </source>
</evidence>
<dbReference type="GO" id="GO:0046872">
    <property type="term" value="F:metal ion binding"/>
    <property type="evidence" value="ECO:0007669"/>
    <property type="project" value="UniProtKB-KW"/>
</dbReference>
<accession>A0A558BHZ4</accession>
<evidence type="ECO:0000313" key="13">
    <source>
        <dbReference type="Proteomes" id="UP000319142"/>
    </source>
</evidence>
<dbReference type="RefSeq" id="WP_273131274.1">
    <property type="nucleotide sequence ID" value="NZ_VMRX01000001.1"/>
</dbReference>
<keyword evidence="9" id="KW-0460">Magnesium</keyword>
<dbReference type="InterPro" id="IPR011856">
    <property type="entry name" value="tRNA_endonuc-like_dom_sf"/>
</dbReference>
<keyword evidence="6" id="KW-0540">Nuclease</keyword>
<dbReference type="Pfam" id="PF18081">
    <property type="entry name" value="FANC_SAP"/>
    <property type="match status" value="1"/>
</dbReference>
<dbReference type="GO" id="GO:0036297">
    <property type="term" value="P:interstrand cross-link repair"/>
    <property type="evidence" value="ECO:0007669"/>
    <property type="project" value="InterPro"/>
</dbReference>
<dbReference type="Pfam" id="PF21315">
    <property type="entry name" value="FAN1_HTH"/>
    <property type="match status" value="1"/>
</dbReference>
<evidence type="ECO:0000256" key="7">
    <source>
        <dbReference type="ARBA" id="ARBA00022723"/>
    </source>
</evidence>
<evidence type="ECO:0000256" key="6">
    <source>
        <dbReference type="ARBA" id="ARBA00022722"/>
    </source>
</evidence>
<keyword evidence="10" id="KW-0464">Manganese</keyword>
<dbReference type="Proteomes" id="UP000319142">
    <property type="component" value="Unassembled WGS sequence"/>
</dbReference>
<reference evidence="12 13" key="1">
    <citation type="submission" date="2019-07" db="EMBL/GenBank/DDBJ databases">
        <title>The pathways for chlorine oxyanion respiration interact through the shared metabolite chlorate.</title>
        <authorList>
            <person name="Barnum T.P."/>
            <person name="Cheng Y."/>
            <person name="Hill K.A."/>
            <person name="Lucas L.N."/>
            <person name="Carlson H.K."/>
            <person name="Coates J.D."/>
        </authorList>
    </citation>
    <scope>NUCLEOTIDE SEQUENCE [LARGE SCALE GENOMIC DNA]</scope>
    <source>
        <strain evidence="12">UCB</strain>
    </source>
</reference>
<organism evidence="12 13">
    <name type="scientific">Marinobacter vinifirmus</name>
    <dbReference type="NCBI Taxonomy" id="355591"/>
    <lineage>
        <taxon>Bacteria</taxon>
        <taxon>Pseudomonadati</taxon>
        <taxon>Pseudomonadota</taxon>
        <taxon>Gammaproteobacteria</taxon>
        <taxon>Pseudomonadales</taxon>
        <taxon>Marinobacteraceae</taxon>
        <taxon>Marinobacter</taxon>
    </lineage>
</organism>
<evidence type="ECO:0000256" key="9">
    <source>
        <dbReference type="ARBA" id="ARBA00022842"/>
    </source>
</evidence>
<name>A0A558BHZ4_9GAMM</name>
<dbReference type="AlphaFoldDB" id="A0A558BHZ4"/>
<dbReference type="EC" id="3.1.4.1" evidence="5"/>
<comment type="cofactor">
    <cofactor evidence="3">
        <name>Mg(2+)</name>
        <dbReference type="ChEBI" id="CHEBI:18420"/>
    </cofactor>
</comment>
<keyword evidence="8" id="KW-0378">Hydrolase</keyword>
<dbReference type="GO" id="GO:0004528">
    <property type="term" value="F:phosphodiesterase I activity"/>
    <property type="evidence" value="ECO:0007669"/>
    <property type="project" value="UniProtKB-EC"/>
</dbReference>
<dbReference type="InterPro" id="IPR049125">
    <property type="entry name" value="FAN1-like_WH"/>
</dbReference>
<sequence length="570" mass="65506">MTTEFTGQRPQTANLEDPLYYLSNMDTIVSWVADHHADLLTDRERNRLSAFANLGTGPRALLTRMVMRTGELFRADKLRYPELPVPEADALKLLVQEGWLDNSPELSLDDLFRLFTLAELRPVIGGWLQQQGHPKTLGKAQMRELLAEPFSEPRPLRDWMPDDGEAAQVVQLQDMALFDRIRLMFFGNLRQSWTDFVLVELGVQQFEPVPFTPESRAFQHRSEVDCYLQMHQCRERLDKGEPAADVWPDVPGPVDNPWLTSRRDRLLLELGRQAERQGEQELALQVWAASGHREARLKQLRLLERMKRFDDAWAIACQWQSKELSDAEAQGLGRLLKRLAPKVGADKPEPVDNPPLREFTLTLPRPDTGTVELAAVQHLSTEAAPVVYVENTLINALFGLLCWPVIFKPIPGAFFHPFHIGPADLTREDFVARRAQAFEERFGLLKTHAYKQHIRDTFRNKQGIANPFVFWPVLDEALLELALHCIPAHHLDALFRRLLHNIKEHRSGFPDLIRLVPDAEQPEQRYEMIEVKGPGDRLQDHQLRWLHFFARQGIPASVCYVRWDGDEASV</sequence>
<keyword evidence="7" id="KW-0479">Metal-binding</keyword>
<evidence type="ECO:0000259" key="11">
    <source>
        <dbReference type="SMART" id="SM00990"/>
    </source>
</evidence>
<dbReference type="InterPro" id="IPR014883">
    <property type="entry name" value="VRR_NUC"/>
</dbReference>
<evidence type="ECO:0000256" key="4">
    <source>
        <dbReference type="ARBA" id="ARBA00005533"/>
    </source>
</evidence>
<evidence type="ECO:0000256" key="2">
    <source>
        <dbReference type="ARBA" id="ARBA00001936"/>
    </source>
</evidence>
<dbReference type="InterPro" id="IPR033315">
    <property type="entry name" value="Fan1-like"/>
</dbReference>
<comment type="cofactor">
    <cofactor evidence="2">
        <name>Mn(2+)</name>
        <dbReference type="ChEBI" id="CHEBI:29035"/>
    </cofactor>
</comment>
<gene>
    <name evidence="12" type="ORF">FHK81_00095</name>
</gene>
<comment type="similarity">
    <text evidence="4">Belongs to the FAN1 family.</text>
</comment>
<evidence type="ECO:0000256" key="8">
    <source>
        <dbReference type="ARBA" id="ARBA00022801"/>
    </source>
</evidence>
<dbReference type="GO" id="GO:0003676">
    <property type="term" value="F:nucleic acid binding"/>
    <property type="evidence" value="ECO:0007669"/>
    <property type="project" value="InterPro"/>
</dbReference>
<evidence type="ECO:0000256" key="3">
    <source>
        <dbReference type="ARBA" id="ARBA00001946"/>
    </source>
</evidence>
<dbReference type="PANTHER" id="PTHR15749:SF4">
    <property type="entry name" value="FANCONI-ASSOCIATED NUCLEASE 1"/>
    <property type="match status" value="1"/>
</dbReference>
<comment type="catalytic activity">
    <reaction evidence="1">
        <text>Hydrolytically removes 5'-nucleotides successively from the 3'-hydroxy termini of 3'-hydroxy-terminated oligonucleotides.</text>
        <dbReference type="EC" id="3.1.4.1"/>
    </reaction>
</comment>
<dbReference type="SMART" id="SM00990">
    <property type="entry name" value="VRR_NUC"/>
    <property type="match status" value="1"/>
</dbReference>
<protein>
    <recommendedName>
        <fullName evidence="5">phosphodiesterase I</fullName>
        <ecNumber evidence="5">3.1.4.1</ecNumber>
    </recommendedName>
</protein>
<dbReference type="PANTHER" id="PTHR15749">
    <property type="entry name" value="FANCONI-ASSOCIATED NUCLEASE 1"/>
    <property type="match status" value="1"/>
</dbReference>
<dbReference type="Gene3D" id="3.40.1350.10">
    <property type="match status" value="1"/>
</dbReference>
<proteinExistence type="inferred from homology"/>
<comment type="caution">
    <text evidence="12">The sequence shown here is derived from an EMBL/GenBank/DDBJ whole genome shotgun (WGS) entry which is preliminary data.</text>
</comment>
<evidence type="ECO:0000256" key="5">
    <source>
        <dbReference type="ARBA" id="ARBA00012029"/>
    </source>
</evidence>
<evidence type="ECO:0000256" key="10">
    <source>
        <dbReference type="ARBA" id="ARBA00023211"/>
    </source>
</evidence>